<evidence type="ECO:0000313" key="2">
    <source>
        <dbReference type="Proteomes" id="UP000789595"/>
    </source>
</evidence>
<evidence type="ECO:0000313" key="1">
    <source>
        <dbReference type="EMBL" id="CAH0370820.1"/>
    </source>
</evidence>
<accession>A0A8J2SEX9</accession>
<keyword evidence="2" id="KW-1185">Reference proteome</keyword>
<dbReference type="EMBL" id="CAKKNE010000003">
    <property type="protein sequence ID" value="CAH0370820.1"/>
    <property type="molecule type" value="Genomic_DNA"/>
</dbReference>
<dbReference type="InterPro" id="IPR027417">
    <property type="entry name" value="P-loop_NTPase"/>
</dbReference>
<comment type="caution">
    <text evidence="1">The sequence shown here is derived from an EMBL/GenBank/DDBJ whole genome shotgun (WGS) entry which is preliminary data.</text>
</comment>
<dbReference type="AlphaFoldDB" id="A0A8J2SEX9"/>
<evidence type="ECO:0008006" key="3">
    <source>
        <dbReference type="Google" id="ProtNLM"/>
    </source>
</evidence>
<sequence>MHRIIKKRGRNATLPQLIKPHVLGSNDAWKNAKKICDGGVPRAARPILVFVHVFKSAGTTTRETLKQWSQRRASPTTTCRFVSAGRCGGGMARRRLTFATFAQLLRPRRRRLGSANALCTSGARVAVPRPDVDVVAGHLWFGTLPASRPAIYVTCLRDPVVLRISAALYLRIRRYDKLSLAEVAADVAADYVKKANKEKPFYANSIKRLGAAEPMSRYGSYVSGAVASESARRAARVLDESFAVVGLTEKYGLFIEMLKKLLPTPDAKTFWRDEAGRRENGNKCKHSTCAVLNALGADARRALNRTVAYERKVYAAAVAVHDRRCAERLGKEVCDAVPARSC</sequence>
<dbReference type="Proteomes" id="UP000789595">
    <property type="component" value="Unassembled WGS sequence"/>
</dbReference>
<reference evidence="1" key="1">
    <citation type="submission" date="2021-11" db="EMBL/GenBank/DDBJ databases">
        <authorList>
            <consortium name="Genoscope - CEA"/>
            <person name="William W."/>
        </authorList>
    </citation>
    <scope>NUCLEOTIDE SEQUENCE</scope>
</reference>
<gene>
    <name evidence="1" type="ORF">PECAL_3P07290</name>
</gene>
<dbReference type="Gene3D" id="3.40.50.300">
    <property type="entry name" value="P-loop containing nucleotide triphosphate hydrolases"/>
    <property type="match status" value="1"/>
</dbReference>
<name>A0A8J2SEX9_9STRA</name>
<protein>
    <recommendedName>
        <fullName evidence="3">Sulfotransferase</fullName>
    </recommendedName>
</protein>
<proteinExistence type="predicted"/>
<organism evidence="1 2">
    <name type="scientific">Pelagomonas calceolata</name>
    <dbReference type="NCBI Taxonomy" id="35677"/>
    <lineage>
        <taxon>Eukaryota</taxon>
        <taxon>Sar</taxon>
        <taxon>Stramenopiles</taxon>
        <taxon>Ochrophyta</taxon>
        <taxon>Pelagophyceae</taxon>
        <taxon>Pelagomonadales</taxon>
        <taxon>Pelagomonadaceae</taxon>
        <taxon>Pelagomonas</taxon>
    </lineage>
</organism>
<dbReference type="OrthoDB" id="10601921at2759"/>